<protein>
    <submittedName>
        <fullName evidence="1">Uncharacterized protein</fullName>
    </submittedName>
</protein>
<name>A0ABD3IAP8_9MARC</name>
<keyword evidence="2" id="KW-1185">Reference proteome</keyword>
<dbReference type="Proteomes" id="UP001633002">
    <property type="component" value="Unassembled WGS sequence"/>
</dbReference>
<comment type="caution">
    <text evidence="1">The sequence shown here is derived from an EMBL/GenBank/DDBJ whole genome shotgun (WGS) entry which is preliminary data.</text>
</comment>
<organism evidence="1 2">
    <name type="scientific">Riccia sorocarpa</name>
    <dbReference type="NCBI Taxonomy" id="122646"/>
    <lineage>
        <taxon>Eukaryota</taxon>
        <taxon>Viridiplantae</taxon>
        <taxon>Streptophyta</taxon>
        <taxon>Embryophyta</taxon>
        <taxon>Marchantiophyta</taxon>
        <taxon>Marchantiopsida</taxon>
        <taxon>Marchantiidae</taxon>
        <taxon>Marchantiales</taxon>
        <taxon>Ricciaceae</taxon>
        <taxon>Riccia</taxon>
    </lineage>
</organism>
<dbReference type="EMBL" id="JBJQOH010000001">
    <property type="protein sequence ID" value="KAL3700743.1"/>
    <property type="molecule type" value="Genomic_DNA"/>
</dbReference>
<evidence type="ECO:0000313" key="2">
    <source>
        <dbReference type="Proteomes" id="UP001633002"/>
    </source>
</evidence>
<dbReference type="AlphaFoldDB" id="A0ABD3IAP8"/>
<accession>A0ABD3IAP8</accession>
<sequence length="102" mass="11654">MDRDSFLAIVAIIKDHDVFQNRSAYPHAPALVQLVVALDRFGHEGNRACLNRTMLQWDVSHGSMLLFGHVKLLISELAYMILDLCVLAWKRGMIFPGWMFPL</sequence>
<reference evidence="1 2" key="1">
    <citation type="submission" date="2024-09" db="EMBL/GenBank/DDBJ databases">
        <title>Chromosome-scale assembly of Riccia sorocarpa.</title>
        <authorList>
            <person name="Paukszto L."/>
        </authorList>
    </citation>
    <scope>NUCLEOTIDE SEQUENCE [LARGE SCALE GENOMIC DNA]</scope>
    <source>
        <strain evidence="1">LP-2024</strain>
        <tissue evidence="1">Aerial parts of the thallus</tissue>
    </source>
</reference>
<proteinExistence type="predicted"/>
<evidence type="ECO:0000313" key="1">
    <source>
        <dbReference type="EMBL" id="KAL3700743.1"/>
    </source>
</evidence>
<gene>
    <name evidence="1" type="ORF">R1sor_018765</name>
</gene>